<evidence type="ECO:0000256" key="4">
    <source>
        <dbReference type="PROSITE-ProRule" id="PRU00134"/>
    </source>
</evidence>
<dbReference type="InterPro" id="IPR002893">
    <property type="entry name" value="Znf_MYND"/>
</dbReference>
<proteinExistence type="predicted"/>
<dbReference type="SUPFAM" id="SSF144232">
    <property type="entry name" value="HIT/MYND zinc finger-like"/>
    <property type="match status" value="1"/>
</dbReference>
<dbReference type="Gene3D" id="6.10.140.2220">
    <property type="match status" value="1"/>
</dbReference>
<evidence type="ECO:0000256" key="5">
    <source>
        <dbReference type="SAM" id="MobiDB-lite"/>
    </source>
</evidence>
<dbReference type="AlphaFoldDB" id="A0A8H6XA80"/>
<evidence type="ECO:0000313" key="7">
    <source>
        <dbReference type="EMBL" id="KAF7336784.1"/>
    </source>
</evidence>
<sequence>MALNPKTSQLSSLAEWSMQHIRDVFEASSDELSLRAIGGTFSRTIKATLNGTPLDFDGLCGLVSAMRRSATSGLDVEWSRADDAPDDPGNRNGLLVGEYRIRGIWKSNPGSGQLSEYERHKKVVVRIESQSPQAGVDSRLIVKLDIVASDIPKVNATPRKFIDTAHHRSAAGLSALLDLSQVWADAPSTIELGIIDMFLSHLRVEKAPKLTRIPRKWDLDADFAFLSIMGLGRMTQPFIENAEHRTRVLAVAKAWPGIFRWCSYIYEARVASESASESAEIRRIHLDGINMLFNVLTQYNRLVVPMVETPECLELATKLWFLEDIPRGVESIMLGRSPTAALSLLINIGTVLDKNYVFQRILSTAHEDSDLVAELLLRRISSDTRAFDAGETALDLAYQVDLAKRLGVITKVTITFVSLSRIIVDMENPPQTCIDMLTACVAFFSQCLEGEDYPSLTEAVRAGFIAGYLNCSPAFKHLSDENAKIAVDILRCILPPLPPKQKFNTPHHRKLIAQPLIQPAWRFFTVQLKKRQRLLGEAKMFKGVVKCDNVKCGKVDYNSEFRHCAACKVACYCSPECQRREWKASHKVQCPEIQAERAGHRQKGRPKDDLNFTHAIASSDADIKFAFFHDLAARKFPNTLRSQLMLCIDYTKVPEEYSIKAMDEPGASGHPDVSFSPELTADLEQVFRQFVRKMQADPDATLIQSIVASGATVEILFTPMGRKHFWEDTNTYSSGSDGSSDDTDSIDSD</sequence>
<reference evidence="7" key="1">
    <citation type="submission" date="2020-05" db="EMBL/GenBank/DDBJ databases">
        <title>Mycena genomes resolve the evolution of fungal bioluminescence.</title>
        <authorList>
            <person name="Tsai I.J."/>
        </authorList>
    </citation>
    <scope>NUCLEOTIDE SEQUENCE</scope>
    <source>
        <strain evidence="7">CCC161011</strain>
    </source>
</reference>
<comment type="caution">
    <text evidence="7">The sequence shown here is derived from an EMBL/GenBank/DDBJ whole genome shotgun (WGS) entry which is preliminary data.</text>
</comment>
<dbReference type="Proteomes" id="UP000620124">
    <property type="component" value="Unassembled WGS sequence"/>
</dbReference>
<feature type="domain" description="MYND-type" evidence="6">
    <location>
        <begin position="549"/>
        <end position="590"/>
    </location>
</feature>
<accession>A0A8H6XA80</accession>
<evidence type="ECO:0000256" key="2">
    <source>
        <dbReference type="ARBA" id="ARBA00022771"/>
    </source>
</evidence>
<organism evidence="7 8">
    <name type="scientific">Mycena venus</name>
    <dbReference type="NCBI Taxonomy" id="2733690"/>
    <lineage>
        <taxon>Eukaryota</taxon>
        <taxon>Fungi</taxon>
        <taxon>Dikarya</taxon>
        <taxon>Basidiomycota</taxon>
        <taxon>Agaricomycotina</taxon>
        <taxon>Agaricomycetes</taxon>
        <taxon>Agaricomycetidae</taxon>
        <taxon>Agaricales</taxon>
        <taxon>Marasmiineae</taxon>
        <taxon>Mycenaceae</taxon>
        <taxon>Mycena</taxon>
    </lineage>
</organism>
<feature type="compositionally biased region" description="Low complexity" evidence="5">
    <location>
        <begin position="728"/>
        <end position="738"/>
    </location>
</feature>
<evidence type="ECO:0000256" key="1">
    <source>
        <dbReference type="ARBA" id="ARBA00022723"/>
    </source>
</evidence>
<dbReference type="EMBL" id="JACAZI010000022">
    <property type="protein sequence ID" value="KAF7336784.1"/>
    <property type="molecule type" value="Genomic_DNA"/>
</dbReference>
<evidence type="ECO:0000313" key="8">
    <source>
        <dbReference type="Proteomes" id="UP000620124"/>
    </source>
</evidence>
<keyword evidence="1" id="KW-0479">Metal-binding</keyword>
<dbReference type="Pfam" id="PF01753">
    <property type="entry name" value="zf-MYND"/>
    <property type="match status" value="1"/>
</dbReference>
<feature type="compositionally biased region" description="Acidic residues" evidence="5">
    <location>
        <begin position="739"/>
        <end position="749"/>
    </location>
</feature>
<evidence type="ECO:0000256" key="3">
    <source>
        <dbReference type="ARBA" id="ARBA00022833"/>
    </source>
</evidence>
<dbReference type="OrthoDB" id="2992749at2759"/>
<evidence type="ECO:0000259" key="6">
    <source>
        <dbReference type="PROSITE" id="PS50865"/>
    </source>
</evidence>
<feature type="region of interest" description="Disordered" evidence="5">
    <location>
        <begin position="728"/>
        <end position="749"/>
    </location>
</feature>
<gene>
    <name evidence="7" type="ORF">MVEN_02113800</name>
</gene>
<name>A0A8H6XA80_9AGAR</name>
<dbReference type="GO" id="GO:0008270">
    <property type="term" value="F:zinc ion binding"/>
    <property type="evidence" value="ECO:0007669"/>
    <property type="project" value="UniProtKB-KW"/>
</dbReference>
<keyword evidence="3" id="KW-0862">Zinc</keyword>
<protein>
    <recommendedName>
        <fullName evidence="6">MYND-type domain-containing protein</fullName>
    </recommendedName>
</protein>
<dbReference type="PROSITE" id="PS50865">
    <property type="entry name" value="ZF_MYND_2"/>
    <property type="match status" value="1"/>
</dbReference>
<keyword evidence="2 4" id="KW-0863">Zinc-finger</keyword>
<keyword evidence="8" id="KW-1185">Reference proteome</keyword>